<feature type="region of interest" description="Disordered" evidence="1">
    <location>
        <begin position="654"/>
        <end position="677"/>
    </location>
</feature>
<comment type="caution">
    <text evidence="2">The sequence shown here is derived from an EMBL/GenBank/DDBJ whole genome shotgun (WGS) entry which is preliminary data.</text>
</comment>
<name>A0ABS7BP10_9SPHN</name>
<keyword evidence="3" id="KW-1185">Reference proteome</keyword>
<dbReference type="Proteomes" id="UP000759103">
    <property type="component" value="Unassembled WGS sequence"/>
</dbReference>
<evidence type="ECO:0000313" key="2">
    <source>
        <dbReference type="EMBL" id="MBW6531169.1"/>
    </source>
</evidence>
<evidence type="ECO:0000313" key="3">
    <source>
        <dbReference type="Proteomes" id="UP000759103"/>
    </source>
</evidence>
<gene>
    <name evidence="2" type="ORF">KZ820_10525</name>
</gene>
<sequence length="677" mass="74874">MPDKWQPMIEVLETRPQRDARQRLADFVLQARTDCAAFGTDLDWDRPDWDITAYCPQPANKSHSRSVIYFTTHEGGSSKSMKGRTPLPEPFASLIKAIVRTRQDGNPQSVHPLSRIVNAARDLSLELADRGHDPCRLLPQDFAAAANRVRQRATGASVYRLGQALEIIAATIDAKGIGFCRLDWKNPIPRVANNGSRQSEVADSARSRSIPDDEVFDALAAIWNAVEDESDVVLMGAVTLLHCAPWRIVETLGINENCEIEEQKEGVNGPVFDLDGIGIFRFGIRYWKEKSGEPDVKWIPTVMTDVAKLAIERVRSATAGARELARWLHDHPGRAWLPDPDLDPDKLYTVRDVQAMFGMAAPAAALLWLKQHGVPLEDQLRTSGGKMRKVVRRADLEVALLADMPIIPASDRETPLHERLFLSFRNAHHATRATNPCLLEIVSDQQIRDFLGGRNGIVASGFDRILQRKDLVARTHQFRHWLNTLAQAGGLEQGLIARWSGRDDVAQNSEYDHLTPTFLAEQARELLHGGKVIGPLADIHTSLPPVKREAFAETVIATAHVTEIGFCLQDWNSSPCPEFGACATCESAAIKKGDRFARARAAQMRDDNAWIAERLIAEVDDGTIGASQHHRATVDVVSALDRIIAIHDDPTIEDGTLVQPNATSPAHYGGPDIRITA</sequence>
<proteinExistence type="predicted"/>
<reference evidence="2 3" key="1">
    <citation type="submission" date="2021-07" db="EMBL/GenBank/DDBJ databases">
        <title>Sphingomonas sp.</title>
        <authorList>
            <person name="Feng G."/>
            <person name="Li J."/>
            <person name="Pan M."/>
        </authorList>
    </citation>
    <scope>NUCLEOTIDE SEQUENCE [LARGE SCALE GENOMIC DNA]</scope>
    <source>
        <strain evidence="2 3">RRHST34</strain>
    </source>
</reference>
<accession>A0ABS7BP10</accession>
<evidence type="ECO:0000256" key="1">
    <source>
        <dbReference type="SAM" id="MobiDB-lite"/>
    </source>
</evidence>
<protein>
    <recommendedName>
        <fullName evidence="4">Integrase</fullName>
    </recommendedName>
</protein>
<dbReference type="EMBL" id="JAHXZN010000003">
    <property type="protein sequence ID" value="MBW6531169.1"/>
    <property type="molecule type" value="Genomic_DNA"/>
</dbReference>
<dbReference type="RefSeq" id="WP_219748596.1">
    <property type="nucleotide sequence ID" value="NZ_JAHXZN010000003.1"/>
</dbReference>
<organism evidence="2 3">
    <name type="scientific">Sphingomonas citri</name>
    <dbReference type="NCBI Taxonomy" id="2862499"/>
    <lineage>
        <taxon>Bacteria</taxon>
        <taxon>Pseudomonadati</taxon>
        <taxon>Pseudomonadota</taxon>
        <taxon>Alphaproteobacteria</taxon>
        <taxon>Sphingomonadales</taxon>
        <taxon>Sphingomonadaceae</taxon>
        <taxon>Sphingomonas</taxon>
    </lineage>
</organism>
<evidence type="ECO:0008006" key="4">
    <source>
        <dbReference type="Google" id="ProtNLM"/>
    </source>
</evidence>